<keyword evidence="1" id="KW-0812">Transmembrane</keyword>
<organism evidence="2 3">
    <name type="scientific">Psychroflexus salis</name>
    <dbReference type="NCBI Taxonomy" id="1526574"/>
    <lineage>
        <taxon>Bacteria</taxon>
        <taxon>Pseudomonadati</taxon>
        <taxon>Bacteroidota</taxon>
        <taxon>Flavobacteriia</taxon>
        <taxon>Flavobacteriales</taxon>
        <taxon>Flavobacteriaceae</taxon>
        <taxon>Psychroflexus</taxon>
    </lineage>
</organism>
<feature type="transmembrane region" description="Helical" evidence="1">
    <location>
        <begin position="37"/>
        <end position="55"/>
    </location>
</feature>
<evidence type="ECO:0000313" key="3">
    <source>
        <dbReference type="Proteomes" id="UP000599688"/>
    </source>
</evidence>
<dbReference type="Proteomes" id="UP000599688">
    <property type="component" value="Unassembled WGS sequence"/>
</dbReference>
<evidence type="ECO:0000256" key="1">
    <source>
        <dbReference type="SAM" id="Phobius"/>
    </source>
</evidence>
<feature type="transmembrane region" description="Helical" evidence="1">
    <location>
        <begin position="75"/>
        <end position="99"/>
    </location>
</feature>
<gene>
    <name evidence="2" type="ORF">GCM10010831_18880</name>
</gene>
<protein>
    <submittedName>
        <fullName evidence="2">Uncharacterized protein</fullName>
    </submittedName>
</protein>
<name>A0A916ZXE1_9FLAO</name>
<reference evidence="2 3" key="1">
    <citation type="journal article" date="2014" name="Int. J. Syst. Evol. Microbiol.">
        <title>Complete genome sequence of Corynebacterium casei LMG S-19264T (=DSM 44701T), isolated from a smear-ripened cheese.</title>
        <authorList>
            <consortium name="US DOE Joint Genome Institute (JGI-PGF)"/>
            <person name="Walter F."/>
            <person name="Albersmeier A."/>
            <person name="Kalinowski J."/>
            <person name="Ruckert C."/>
        </authorList>
    </citation>
    <scope>NUCLEOTIDE SEQUENCE [LARGE SCALE GENOMIC DNA]</scope>
    <source>
        <strain evidence="2 3">CGMCC 1.12925</strain>
    </source>
</reference>
<dbReference type="RefSeq" id="WP_188406600.1">
    <property type="nucleotide sequence ID" value="NZ_BMGL01000010.1"/>
</dbReference>
<proteinExistence type="predicted"/>
<feature type="transmembrane region" description="Helical" evidence="1">
    <location>
        <begin position="120"/>
        <end position="144"/>
    </location>
</feature>
<accession>A0A916ZXE1</accession>
<comment type="caution">
    <text evidence="2">The sequence shown here is derived from an EMBL/GenBank/DDBJ whole genome shotgun (WGS) entry which is preliminary data.</text>
</comment>
<sequence length="201" mass="24205">MEELDILKQDWKKQEASLPQFKTEEICAMLKKKSSSLVKWIFFISLLEFAFWIGLEVFSSFQGYNDIFEKAGVELLYQLILIINYVVIIGFIAIFFYNYQKIKITDDAKRLMKKILTTRKTVKCYVWFNIVYFALSFMVMNYFVITNLQEFQNLNIWIFIGIMFGIMLLFIAIIWLFYQLLYGFLTRKLYKNYKQLEDLDL</sequence>
<keyword evidence="3" id="KW-1185">Reference proteome</keyword>
<keyword evidence="1" id="KW-0472">Membrane</keyword>
<feature type="transmembrane region" description="Helical" evidence="1">
    <location>
        <begin position="156"/>
        <end position="185"/>
    </location>
</feature>
<dbReference type="EMBL" id="BMGL01000010">
    <property type="protein sequence ID" value="GGE17866.1"/>
    <property type="molecule type" value="Genomic_DNA"/>
</dbReference>
<keyword evidence="1" id="KW-1133">Transmembrane helix</keyword>
<dbReference type="AlphaFoldDB" id="A0A916ZXE1"/>
<evidence type="ECO:0000313" key="2">
    <source>
        <dbReference type="EMBL" id="GGE17866.1"/>
    </source>
</evidence>